<dbReference type="EMBL" id="PDLM01000005">
    <property type="protein sequence ID" value="RDW76960.1"/>
    <property type="molecule type" value="Genomic_DNA"/>
</dbReference>
<dbReference type="InterPro" id="IPR029058">
    <property type="entry name" value="AB_hydrolase_fold"/>
</dbReference>
<keyword evidence="4" id="KW-1185">Reference proteome</keyword>
<dbReference type="InterPro" id="IPR000073">
    <property type="entry name" value="AB_hydrolase_1"/>
</dbReference>
<proteinExistence type="predicted"/>
<gene>
    <name evidence="3" type="ORF">BP6252_05013</name>
</gene>
<feature type="region of interest" description="Disordered" evidence="1">
    <location>
        <begin position="622"/>
        <end position="670"/>
    </location>
</feature>
<dbReference type="AlphaFoldDB" id="A0A3D8RSN3"/>
<dbReference type="STRING" id="1849047.A0A3D8RSN3"/>
<organism evidence="3 4">
    <name type="scientific">Coleophoma cylindrospora</name>
    <dbReference type="NCBI Taxonomy" id="1849047"/>
    <lineage>
        <taxon>Eukaryota</taxon>
        <taxon>Fungi</taxon>
        <taxon>Dikarya</taxon>
        <taxon>Ascomycota</taxon>
        <taxon>Pezizomycotina</taxon>
        <taxon>Leotiomycetes</taxon>
        <taxon>Helotiales</taxon>
        <taxon>Dermateaceae</taxon>
        <taxon>Coleophoma</taxon>
    </lineage>
</organism>
<dbReference type="InterPro" id="IPR050228">
    <property type="entry name" value="Carboxylesterase_BioH"/>
</dbReference>
<dbReference type="Gene3D" id="3.30.70.100">
    <property type="match status" value="1"/>
</dbReference>
<evidence type="ECO:0000313" key="4">
    <source>
        <dbReference type="Proteomes" id="UP000256645"/>
    </source>
</evidence>
<feature type="region of interest" description="Disordered" evidence="1">
    <location>
        <begin position="879"/>
        <end position="910"/>
    </location>
</feature>
<evidence type="ECO:0000259" key="2">
    <source>
        <dbReference type="Pfam" id="PF12697"/>
    </source>
</evidence>
<dbReference type="Gene3D" id="3.40.50.1820">
    <property type="entry name" value="alpha/beta hydrolase"/>
    <property type="match status" value="1"/>
</dbReference>
<sequence length="1006" mass="109653">MAPQSGILYVTMQPEPSLPAAQFHDWYNNEHGPLRLRLSSVDNGFRYRAADYSSPAEASKEKPEWMAVYDVNDMSELVKRPYITLREEGVKSPREFATMKQVAVDRKFYDLVYSAQSPAFVKLEDVSAEGKGNVLLSMIVKVHPGKRAELDKWYEEEHIPMLQKVPGWLRTRRFVTSTLEGKPEEETEFLGLHEFAPENGIGGEEFNACRSTEWYKRVAETVAASKLLRKYDLYYTFGSAPRDLASLESPDTIGEWTYTSGATKTFPSTEGGAIESYVTTKDGVDLPYRLEGSSAPDAPLIIMANSVLTDYHIWDGFLAAFRSTPIGKKYRFVRYLTRGRFNLSPESKDVTVDVLASDIIDILDALRVKKAAVVMGVSLGGATALNTALKYPNRVERFISCDTSSKSPAGNSKAWGDRIAICEKEGTKAQSGEPIVGEELAELTTRRWFVKESYENSSLVPILEGVKKMVHDNSLAGFKKSVQALFAYDLKEEMKTSEIKGAFFVGGGDGVLPGTMKEMAAAYGASGADYTVIDGAGHLPMVEKPKEFAQAVEKFLSNLLCYLTYHTYNVHPASSSRHILQQSLASSPTTNQTPFLDPYVVPAAISIKRSAISTANPSSLICRGSSTTRTPVPSNPVRSASNSAASASASAKAPPAVESMLTPARGNQTSTRAGTFACRRICSTMNPATATHSSFVVRISVTTGLCSSSTRPRHVSGTLLRAPKLTMSVAPSEITFGIPAASAAAMVANLRRRQVQHGIQLPGAYHPLHRLASVARRVEHVHLGAVRLRELLHHAVDARRRHPEHRDADVGGRGGLQAGPRRLVLASFVRRAHPEHRARGIAQHAAQHAVRPRDVHDRVQHGDVRLADQRACVAGRDGADQQLREAQRSGVAHHRRDEARPAAAAGAEDPMHTAGLEQRLHARRAACRHGLDDFPARLGGEVRGVRAPILREELVLRDGDGRVLCVGAAAVDEGGLERGCAAAIGEVLKLLVDVQELVELGVQGAD</sequence>
<dbReference type="Pfam" id="PF12697">
    <property type="entry name" value="Abhydrolase_6"/>
    <property type="match status" value="1"/>
</dbReference>
<dbReference type="PANTHER" id="PTHR43194">
    <property type="entry name" value="HYDROLASE ALPHA/BETA FOLD FAMILY"/>
    <property type="match status" value="1"/>
</dbReference>
<name>A0A3D8RSN3_9HELO</name>
<protein>
    <recommendedName>
        <fullName evidence="2">AB hydrolase-1 domain-containing protein</fullName>
    </recommendedName>
</protein>
<dbReference type="Proteomes" id="UP000256645">
    <property type="component" value="Unassembled WGS sequence"/>
</dbReference>
<feature type="domain" description="AB hydrolase-1" evidence="2">
    <location>
        <begin position="325"/>
        <end position="551"/>
    </location>
</feature>
<comment type="caution">
    <text evidence="3">The sequence shown here is derived from an EMBL/GenBank/DDBJ whole genome shotgun (WGS) entry which is preliminary data.</text>
</comment>
<evidence type="ECO:0000256" key="1">
    <source>
        <dbReference type="SAM" id="MobiDB-lite"/>
    </source>
</evidence>
<dbReference type="PANTHER" id="PTHR43194:SF2">
    <property type="entry name" value="PEROXISOMAL MEMBRANE PROTEIN LPX1"/>
    <property type="match status" value="1"/>
</dbReference>
<dbReference type="OrthoDB" id="2851338at2759"/>
<dbReference type="InterPro" id="IPR011008">
    <property type="entry name" value="Dimeric_a/b-barrel"/>
</dbReference>
<dbReference type="SUPFAM" id="SSF53474">
    <property type="entry name" value="alpha/beta-Hydrolases"/>
    <property type="match status" value="1"/>
</dbReference>
<feature type="compositionally biased region" description="Low complexity" evidence="1">
    <location>
        <begin position="631"/>
        <end position="659"/>
    </location>
</feature>
<reference evidence="3 4" key="1">
    <citation type="journal article" date="2018" name="IMA Fungus">
        <title>IMA Genome-F 9: Draft genome sequence of Annulohypoxylon stygium, Aspergillus mulundensis, Berkeleyomyces basicola (syn. Thielaviopsis basicola), Ceratocystis smalleyi, two Cercospora beticola strains, Coleophoma cylindrospora, Fusarium fracticaudum, Phialophora cf. hyalina, and Morchella septimelata.</title>
        <authorList>
            <person name="Wingfield B.D."/>
            <person name="Bills G.F."/>
            <person name="Dong Y."/>
            <person name="Huang W."/>
            <person name="Nel W.J."/>
            <person name="Swalarsk-Parry B.S."/>
            <person name="Vaghefi N."/>
            <person name="Wilken P.M."/>
            <person name="An Z."/>
            <person name="de Beer Z.W."/>
            <person name="De Vos L."/>
            <person name="Chen L."/>
            <person name="Duong T.A."/>
            <person name="Gao Y."/>
            <person name="Hammerbacher A."/>
            <person name="Kikkert J.R."/>
            <person name="Li Y."/>
            <person name="Li H."/>
            <person name="Li K."/>
            <person name="Li Q."/>
            <person name="Liu X."/>
            <person name="Ma X."/>
            <person name="Naidoo K."/>
            <person name="Pethybridge S.J."/>
            <person name="Sun J."/>
            <person name="Steenkamp E.T."/>
            <person name="van der Nest M.A."/>
            <person name="van Wyk S."/>
            <person name="Wingfield M.J."/>
            <person name="Xiong C."/>
            <person name="Yue Q."/>
            <person name="Zhang X."/>
        </authorList>
    </citation>
    <scope>NUCLEOTIDE SEQUENCE [LARGE SCALE GENOMIC DNA]</scope>
    <source>
        <strain evidence="3 4">BP6252</strain>
    </source>
</reference>
<evidence type="ECO:0000313" key="3">
    <source>
        <dbReference type="EMBL" id="RDW76960.1"/>
    </source>
</evidence>
<accession>A0A3D8RSN3</accession>
<dbReference type="SUPFAM" id="SSF54909">
    <property type="entry name" value="Dimeric alpha+beta barrel"/>
    <property type="match status" value="1"/>
</dbReference>